<dbReference type="Pfam" id="PF00775">
    <property type="entry name" value="Dioxygenase_C"/>
    <property type="match status" value="1"/>
</dbReference>
<evidence type="ECO:0000259" key="8">
    <source>
        <dbReference type="Pfam" id="PF04444"/>
    </source>
</evidence>
<feature type="domain" description="Intradiol ring-cleavage dioxygenases" evidence="7">
    <location>
        <begin position="100"/>
        <end position="258"/>
    </location>
</feature>
<evidence type="ECO:0000256" key="1">
    <source>
        <dbReference type="ARBA" id="ARBA00001965"/>
    </source>
</evidence>
<reference evidence="9" key="1">
    <citation type="submission" date="2020-01" db="EMBL/GenBank/DDBJ databases">
        <authorList>
            <person name="Chen W.-M."/>
        </authorList>
    </citation>
    <scope>NUCLEOTIDE SEQUENCE</scope>
    <source>
        <strain evidence="9">CYK-10</strain>
    </source>
</reference>
<proteinExistence type="inferred from homology"/>
<keyword evidence="6" id="KW-0408">Iron</keyword>
<dbReference type="GO" id="GO:0018576">
    <property type="term" value="F:catechol 1,2-dioxygenase activity"/>
    <property type="evidence" value="ECO:0007669"/>
    <property type="project" value="InterPro"/>
</dbReference>
<dbReference type="Proteomes" id="UP001193501">
    <property type="component" value="Unassembled WGS sequence"/>
</dbReference>
<protein>
    <submittedName>
        <fullName evidence="9">6-chlorohydroxyquinol-1,2-dioxygenase</fullName>
    </submittedName>
</protein>
<dbReference type="Pfam" id="PF04444">
    <property type="entry name" value="Dioxygenase_N"/>
    <property type="match status" value="1"/>
</dbReference>
<gene>
    <name evidence="9" type="ORF">GV832_06895</name>
</gene>
<organism evidence="9 10">
    <name type="scientific">Stagnihabitans tardus</name>
    <dbReference type="NCBI Taxonomy" id="2699202"/>
    <lineage>
        <taxon>Bacteria</taxon>
        <taxon>Pseudomonadati</taxon>
        <taxon>Pseudomonadota</taxon>
        <taxon>Alphaproteobacteria</taxon>
        <taxon>Rhodobacterales</taxon>
        <taxon>Paracoccaceae</taxon>
        <taxon>Stagnihabitans</taxon>
    </lineage>
</organism>
<evidence type="ECO:0000256" key="6">
    <source>
        <dbReference type="ARBA" id="ARBA00023004"/>
    </source>
</evidence>
<dbReference type="EMBL" id="JAABNR010000005">
    <property type="protein sequence ID" value="NBZ87306.1"/>
    <property type="molecule type" value="Genomic_DNA"/>
</dbReference>
<evidence type="ECO:0000313" key="9">
    <source>
        <dbReference type="EMBL" id="NBZ87306.1"/>
    </source>
</evidence>
<comment type="similarity">
    <text evidence="2">Belongs to the intradiol ring-cleavage dioxygenase family.</text>
</comment>
<accession>A0AAE5BU25</accession>
<dbReference type="InterPro" id="IPR000627">
    <property type="entry name" value="Intradiol_dOase_C"/>
</dbReference>
<comment type="cofactor">
    <cofactor evidence="1">
        <name>Fe(3+)</name>
        <dbReference type="ChEBI" id="CHEBI:29034"/>
    </cofactor>
</comment>
<sequence>MEMSPDMVRDLGQRLAPGADARLAPAFLAIVAGIHDLLGALRPTPDELTALIAFLTEVGHTADARRQEWVLLADVLGVSARVEELNRPCPQGATPHTLPGPFYRADAPEVAQGGTLSRDGLGEPLHVHLRLQDLEGHPLPEALVEVWHANALGRYENQDPDLQPEFNLRGKLRADAAGEVRFHTIKPRGYALPGDGPVGQLLRKLGLPLERPAHLHFRVSAPGLQTLTTHIFDQADPAITRDALFGVRPELLAAFRAVPGGHALDTTLVLTKAPT</sequence>
<dbReference type="GO" id="GO:0009712">
    <property type="term" value="P:catechol-containing compound metabolic process"/>
    <property type="evidence" value="ECO:0007669"/>
    <property type="project" value="InterPro"/>
</dbReference>
<dbReference type="PANTHER" id="PTHR33711">
    <property type="entry name" value="DIOXYGENASE, PUTATIVE (AFU_ORTHOLOGUE AFUA_2G02910)-RELATED"/>
    <property type="match status" value="1"/>
</dbReference>
<evidence type="ECO:0000256" key="3">
    <source>
        <dbReference type="ARBA" id="ARBA00022723"/>
    </source>
</evidence>
<comment type="caution">
    <text evidence="9">The sequence shown here is derived from an EMBL/GenBank/DDBJ whole genome shotgun (WGS) entry which is preliminary data.</text>
</comment>
<evidence type="ECO:0000256" key="2">
    <source>
        <dbReference type="ARBA" id="ARBA00007825"/>
    </source>
</evidence>
<dbReference type="InterPro" id="IPR050770">
    <property type="entry name" value="Intradiol_RC_Dioxygenase"/>
</dbReference>
<dbReference type="SUPFAM" id="SSF49482">
    <property type="entry name" value="Aromatic compound dioxygenase"/>
    <property type="match status" value="1"/>
</dbReference>
<dbReference type="InterPro" id="IPR015889">
    <property type="entry name" value="Intradiol_dOase_core"/>
</dbReference>
<dbReference type="PANTHER" id="PTHR33711:SF7">
    <property type="entry name" value="INTRADIOL RING-CLEAVAGE DIOXYGENASES DOMAIN-CONTAINING PROTEIN-RELATED"/>
    <property type="match status" value="1"/>
</dbReference>
<name>A0AAE5BU25_9RHOB</name>
<evidence type="ECO:0000313" key="10">
    <source>
        <dbReference type="Proteomes" id="UP001193501"/>
    </source>
</evidence>
<keyword evidence="4" id="KW-0223">Dioxygenase</keyword>
<dbReference type="AlphaFoldDB" id="A0AAE5BU25"/>
<keyword evidence="3" id="KW-0479">Metal-binding</keyword>
<dbReference type="InterPro" id="IPR007535">
    <property type="entry name" value="Catechol_dOase_N"/>
</dbReference>
<keyword evidence="10" id="KW-1185">Reference proteome</keyword>
<evidence type="ECO:0000256" key="5">
    <source>
        <dbReference type="ARBA" id="ARBA00023002"/>
    </source>
</evidence>
<dbReference type="Gene3D" id="2.60.130.10">
    <property type="entry name" value="Aromatic compound dioxygenase"/>
    <property type="match status" value="1"/>
</dbReference>
<evidence type="ECO:0000256" key="4">
    <source>
        <dbReference type="ARBA" id="ARBA00022964"/>
    </source>
</evidence>
<dbReference type="RefSeq" id="WP_168774113.1">
    <property type="nucleotide sequence ID" value="NZ_JAABNR010000005.1"/>
</dbReference>
<feature type="domain" description="Catechol dioxygenase N-terminal" evidence="8">
    <location>
        <begin position="20"/>
        <end position="94"/>
    </location>
</feature>
<dbReference type="GO" id="GO:0008199">
    <property type="term" value="F:ferric iron binding"/>
    <property type="evidence" value="ECO:0007669"/>
    <property type="project" value="InterPro"/>
</dbReference>
<keyword evidence="5" id="KW-0560">Oxidoreductase</keyword>
<evidence type="ECO:0000259" key="7">
    <source>
        <dbReference type="Pfam" id="PF00775"/>
    </source>
</evidence>